<dbReference type="GO" id="GO:0018279">
    <property type="term" value="P:protein N-linked glycosylation via asparagine"/>
    <property type="evidence" value="ECO:0007669"/>
    <property type="project" value="TreeGrafter"/>
</dbReference>
<keyword evidence="7 11" id="KW-0732">Signal</keyword>
<gene>
    <name evidence="12" type="primary">RPN1</name>
    <name evidence="12" type="ORF">g.6145</name>
</gene>
<keyword evidence="8 11" id="KW-0256">Endoplasmic reticulum</keyword>
<dbReference type="PANTHER" id="PTHR21049:SF0">
    <property type="entry name" value="DOLICHYL-DIPHOSPHOOLIGOSACCHARIDE--PROTEIN GLYCOSYLTRANSFERASE SUBUNIT 1"/>
    <property type="match status" value="1"/>
</dbReference>
<evidence type="ECO:0000256" key="4">
    <source>
        <dbReference type="ARBA" id="ARBA00008905"/>
    </source>
</evidence>
<reference evidence="12" key="1">
    <citation type="submission" date="2018-10" db="EMBL/GenBank/DDBJ databases">
        <title>Transcriptome assembly of Aceria tosichella (Wheat curl mite) Type 2.</title>
        <authorList>
            <person name="Scully E.D."/>
            <person name="Geib S.M."/>
            <person name="Palmer N.A."/>
            <person name="Gupta A.K."/>
            <person name="Sarath G."/>
            <person name="Tatineni S."/>
        </authorList>
    </citation>
    <scope>NUCLEOTIDE SEQUENCE</scope>
    <source>
        <strain evidence="12">LincolnNE</strain>
    </source>
</reference>
<evidence type="ECO:0000256" key="9">
    <source>
        <dbReference type="ARBA" id="ARBA00022989"/>
    </source>
</evidence>
<feature type="signal peptide" evidence="11">
    <location>
        <begin position="1"/>
        <end position="26"/>
    </location>
</feature>
<evidence type="ECO:0000256" key="11">
    <source>
        <dbReference type="RuleBase" id="RU361143"/>
    </source>
</evidence>
<comment type="pathway">
    <text evidence="3 11">Protein modification; protein glycosylation.</text>
</comment>
<keyword evidence="12" id="KW-0808">Transferase</keyword>
<feature type="chain" id="PRO_5026378558" description="Dolichyl-diphosphooligosaccharide--protein glycosyltransferase subunit 1" evidence="11">
    <location>
        <begin position="27"/>
        <end position="457"/>
    </location>
</feature>
<keyword evidence="10 11" id="KW-0472">Membrane</keyword>
<sequence length="457" mass="51193">MARHLCRCTLLIAFLFTLLRCSSINALVNSKIDRIIDLSTQLVKITERIYIEEENVGTYKIVIEPSHKDRLAYIDATINSQSLDLVHKDDGSYEVDLTGKSPKPLVVTKIFTKLLEPYPREIKQNERQFVRYQGSLTTLSPYPSSTVTTKIKLPQGARLESFTKASKMTTGTNKLTYGPFKDVQPNQAEPLSIHCENNTPFIAVTHLLRTIEVSPWTQSISVVNQVKVVHVGAKLSGPFSRIDYQRDHSNGLSAVRSLNVELPKTASDIFFRDGIGNISTSSVRYTTGKTQVNIKPRFPLFGGWATDFSLGYRVPIKEFLNEPKSGNNYRLSVPLSDVLYDSMFIEDAEVRVTLPAGANNVEIKGAIEIERQNDELNYSYLDVIGRPVVILRKKNVVAQHTEGKPVVIRFDYSKVYMAQEPLLLMAAAIITLILAALYSRLSSKSPNHAGVNKIKED</sequence>
<evidence type="ECO:0000256" key="3">
    <source>
        <dbReference type="ARBA" id="ARBA00004922"/>
    </source>
</evidence>
<protein>
    <recommendedName>
        <fullName evidence="5 11">Dolichyl-diphosphooligosaccharide--protein glycosyltransferase subunit 1</fullName>
    </recommendedName>
</protein>
<keyword evidence="9 11" id="KW-1133">Transmembrane helix</keyword>
<keyword evidence="6 11" id="KW-0812">Transmembrane</keyword>
<dbReference type="InterPro" id="IPR007676">
    <property type="entry name" value="Ribophorin_I"/>
</dbReference>
<evidence type="ECO:0000256" key="8">
    <source>
        <dbReference type="ARBA" id="ARBA00022824"/>
    </source>
</evidence>
<evidence type="ECO:0000256" key="6">
    <source>
        <dbReference type="ARBA" id="ARBA00022692"/>
    </source>
</evidence>
<accession>A0A6G1S9T8</accession>
<dbReference type="GO" id="GO:0008250">
    <property type="term" value="C:oligosaccharyltransferase complex"/>
    <property type="evidence" value="ECO:0007669"/>
    <property type="project" value="UniProtKB-UniRule"/>
</dbReference>
<evidence type="ECO:0000313" key="12">
    <source>
        <dbReference type="EMBL" id="MDE46690.1"/>
    </source>
</evidence>
<dbReference type="PANTHER" id="PTHR21049">
    <property type="entry name" value="RIBOPHORIN I"/>
    <property type="match status" value="1"/>
</dbReference>
<dbReference type="AlphaFoldDB" id="A0A6G1S9T8"/>
<evidence type="ECO:0000256" key="2">
    <source>
        <dbReference type="ARBA" id="ARBA00004115"/>
    </source>
</evidence>
<evidence type="ECO:0000256" key="7">
    <source>
        <dbReference type="ARBA" id="ARBA00022729"/>
    </source>
</evidence>
<comment type="subcellular location">
    <subcellularLocation>
        <location evidence="2 11">Endoplasmic reticulum membrane</location>
        <topology evidence="2 11">Single-pass type I membrane protein</topology>
    </subcellularLocation>
</comment>
<evidence type="ECO:0000256" key="5">
    <source>
        <dbReference type="ARBA" id="ARBA00017611"/>
    </source>
</evidence>
<comment type="similarity">
    <text evidence="4 11">Belongs to the OST1 family.</text>
</comment>
<comment type="subunit">
    <text evidence="11">Component of the oligosaccharyltransferase (OST) complex.</text>
</comment>
<feature type="transmembrane region" description="Helical" evidence="11">
    <location>
        <begin position="422"/>
        <end position="439"/>
    </location>
</feature>
<name>A0A6G1S9T8_9ACAR</name>
<evidence type="ECO:0000256" key="1">
    <source>
        <dbReference type="ARBA" id="ARBA00002791"/>
    </source>
</evidence>
<organism evidence="12">
    <name type="scientific">Aceria tosichella</name>
    <name type="common">wheat curl mite</name>
    <dbReference type="NCBI Taxonomy" id="561515"/>
    <lineage>
        <taxon>Eukaryota</taxon>
        <taxon>Metazoa</taxon>
        <taxon>Ecdysozoa</taxon>
        <taxon>Arthropoda</taxon>
        <taxon>Chelicerata</taxon>
        <taxon>Arachnida</taxon>
        <taxon>Acari</taxon>
        <taxon>Acariformes</taxon>
        <taxon>Trombidiformes</taxon>
        <taxon>Prostigmata</taxon>
        <taxon>Eupodina</taxon>
        <taxon>Eriophyoidea</taxon>
        <taxon>Eriophyidae</taxon>
        <taxon>Eriophyinae</taxon>
        <taxon>Aceriini</taxon>
        <taxon>Aceria</taxon>
    </lineage>
</organism>
<dbReference type="Pfam" id="PF04597">
    <property type="entry name" value="Ribophorin_I"/>
    <property type="match status" value="1"/>
</dbReference>
<evidence type="ECO:0000256" key="10">
    <source>
        <dbReference type="ARBA" id="ARBA00023136"/>
    </source>
</evidence>
<dbReference type="UniPathway" id="UPA00378"/>
<proteinExistence type="inferred from homology"/>
<dbReference type="EMBL" id="GGYP01001919">
    <property type="protein sequence ID" value="MDE46690.1"/>
    <property type="molecule type" value="Transcribed_RNA"/>
</dbReference>
<comment type="function">
    <text evidence="1 11">Subunit of the oligosaccharyl transferase (OST) complex that catalyzes the initial transfer of a defined glycan (Glc(3)Man(9)GlcNAc(2) in eukaryotes) from the lipid carrier dolichol-pyrophosphate to an asparagine residue within an Asn-X-Ser/Thr consensus motif in nascent polypeptide chains, the first step in protein N-glycosylation. N-glycosylation occurs cotranslationally and the complex associates with the Sec61 complex at the channel-forming translocon complex that mediates protein translocation across the endoplasmic reticulum (ER). All subunits are required for a maximal enzyme activity.</text>
</comment>
<dbReference type="GO" id="GO:0016740">
    <property type="term" value="F:transferase activity"/>
    <property type="evidence" value="ECO:0007669"/>
    <property type="project" value="UniProtKB-KW"/>
</dbReference>